<comment type="caution">
    <text evidence="2">The sequence shown here is derived from an EMBL/GenBank/DDBJ whole genome shotgun (WGS) entry which is preliminary data.</text>
</comment>
<reference evidence="2 3" key="1">
    <citation type="journal article" date="2024" name="J Genomics">
        <title>Draft genome sequencing and assembly of Favolaschia claudopus CIRM-BRFM 2984 isolated from oak limbs.</title>
        <authorList>
            <person name="Navarro D."/>
            <person name="Drula E."/>
            <person name="Chaduli D."/>
            <person name="Cazenave R."/>
            <person name="Ahrendt S."/>
            <person name="Wang J."/>
            <person name="Lipzen A."/>
            <person name="Daum C."/>
            <person name="Barry K."/>
            <person name="Grigoriev I.V."/>
            <person name="Favel A."/>
            <person name="Rosso M.N."/>
            <person name="Martin F."/>
        </authorList>
    </citation>
    <scope>NUCLEOTIDE SEQUENCE [LARGE SCALE GENOMIC DNA]</scope>
    <source>
        <strain evidence="2 3">CIRM-BRFM 2984</strain>
    </source>
</reference>
<organism evidence="2 3">
    <name type="scientific">Favolaschia claudopus</name>
    <dbReference type="NCBI Taxonomy" id="2862362"/>
    <lineage>
        <taxon>Eukaryota</taxon>
        <taxon>Fungi</taxon>
        <taxon>Dikarya</taxon>
        <taxon>Basidiomycota</taxon>
        <taxon>Agaricomycotina</taxon>
        <taxon>Agaricomycetes</taxon>
        <taxon>Agaricomycetidae</taxon>
        <taxon>Agaricales</taxon>
        <taxon>Marasmiineae</taxon>
        <taxon>Mycenaceae</taxon>
        <taxon>Favolaschia</taxon>
    </lineage>
</organism>
<dbReference type="Proteomes" id="UP001362999">
    <property type="component" value="Unassembled WGS sequence"/>
</dbReference>
<gene>
    <name evidence="2" type="ORF">R3P38DRAFT_2764679</name>
</gene>
<evidence type="ECO:0000313" key="3">
    <source>
        <dbReference type="Proteomes" id="UP001362999"/>
    </source>
</evidence>
<protein>
    <submittedName>
        <fullName evidence="2">Uncharacterized protein</fullName>
    </submittedName>
</protein>
<accession>A0AAW0DBN9</accession>
<keyword evidence="3" id="KW-1185">Reference proteome</keyword>
<dbReference type="AlphaFoldDB" id="A0AAW0DBN9"/>
<evidence type="ECO:0000313" key="2">
    <source>
        <dbReference type="EMBL" id="KAK7048768.1"/>
    </source>
</evidence>
<evidence type="ECO:0000256" key="1">
    <source>
        <dbReference type="SAM" id="MobiDB-lite"/>
    </source>
</evidence>
<sequence>MRSGATTCRKCPIFGGIDHEVQSEEAAAHTLQKIEALAKSSSQSPQNQASQRHPSSQNDKAPTPLDSVDIVDQLAALNISKDSSPPKAAPPDALQPHAVEPDLADLLMAIVISDDPTPPQQASKLFSSRQEVQELGAPQIPDKFNSIPLRDARRSIAAVVRQPQVGVPATFETHVPRKETIGQDTLQNVRKEIESALQSLERPPEQTSDATAAWHDTLRTAAQKALFAGNSLQNLRRNRHLADLRSEVEKDLSGWEWYVVLSAAAFLQTLNHAIADIFSNPIAAASLEPVQYDASPQRMLSQTP</sequence>
<name>A0AAW0DBN9_9AGAR</name>
<feature type="region of interest" description="Disordered" evidence="1">
    <location>
        <begin position="36"/>
        <end position="69"/>
    </location>
</feature>
<dbReference type="EMBL" id="JAWWNJ010000009">
    <property type="protein sequence ID" value="KAK7048768.1"/>
    <property type="molecule type" value="Genomic_DNA"/>
</dbReference>
<proteinExistence type="predicted"/>
<feature type="compositionally biased region" description="Low complexity" evidence="1">
    <location>
        <begin position="40"/>
        <end position="51"/>
    </location>
</feature>